<name>A0ABD5QL89_9EURY</name>
<dbReference type="RefSeq" id="WP_224828698.1">
    <property type="nucleotide sequence ID" value="NZ_JAIVEF010000009.1"/>
</dbReference>
<accession>A0ABD5QL89</accession>
<keyword evidence="3" id="KW-1185">Reference proteome</keyword>
<proteinExistence type="predicted"/>
<sequence>MIGDHAFCPTSGASLSEESHYDERGVPQRAPATDDPVPLTTGGTRSSRRALLRYFRRCHRRHADPDGKLYGRASLALARLKRTANAREGRDEIVWYALGERLARHGFEVAWMHAHAEPRCPDCGGRLAFERGPSGLVARCGLSCAHGGDRLDEIRGLVASLHERAFPDEPTPPTDDLHVL</sequence>
<evidence type="ECO:0000313" key="2">
    <source>
        <dbReference type="EMBL" id="MFC4990390.1"/>
    </source>
</evidence>
<organism evidence="2 3">
    <name type="scientific">Saliphagus infecundisoli</name>
    <dbReference type="NCBI Taxonomy" id="1849069"/>
    <lineage>
        <taxon>Archaea</taxon>
        <taxon>Methanobacteriati</taxon>
        <taxon>Methanobacteriota</taxon>
        <taxon>Stenosarchaea group</taxon>
        <taxon>Halobacteria</taxon>
        <taxon>Halobacteriales</taxon>
        <taxon>Natrialbaceae</taxon>
        <taxon>Saliphagus</taxon>
    </lineage>
</organism>
<evidence type="ECO:0000256" key="1">
    <source>
        <dbReference type="SAM" id="MobiDB-lite"/>
    </source>
</evidence>
<reference evidence="2 3" key="1">
    <citation type="journal article" date="2019" name="Int. J. Syst. Evol. Microbiol.">
        <title>The Global Catalogue of Microorganisms (GCM) 10K type strain sequencing project: providing services to taxonomists for standard genome sequencing and annotation.</title>
        <authorList>
            <consortium name="The Broad Institute Genomics Platform"/>
            <consortium name="The Broad Institute Genome Sequencing Center for Infectious Disease"/>
            <person name="Wu L."/>
            <person name="Ma J."/>
        </authorList>
    </citation>
    <scope>NUCLEOTIDE SEQUENCE [LARGE SCALE GENOMIC DNA]</scope>
    <source>
        <strain evidence="2 3">CGMCC 1.15824</strain>
    </source>
</reference>
<feature type="region of interest" description="Disordered" evidence="1">
    <location>
        <begin position="1"/>
        <end position="44"/>
    </location>
</feature>
<feature type="compositionally biased region" description="Basic and acidic residues" evidence="1">
    <location>
        <begin position="17"/>
        <end position="26"/>
    </location>
</feature>
<dbReference type="Proteomes" id="UP001595925">
    <property type="component" value="Unassembled WGS sequence"/>
</dbReference>
<gene>
    <name evidence="2" type="ORF">ACFPFO_22085</name>
</gene>
<protein>
    <submittedName>
        <fullName evidence="2">Uncharacterized protein</fullName>
    </submittedName>
</protein>
<evidence type="ECO:0000313" key="3">
    <source>
        <dbReference type="Proteomes" id="UP001595925"/>
    </source>
</evidence>
<dbReference type="EMBL" id="JBHSJG010000072">
    <property type="protein sequence ID" value="MFC4990390.1"/>
    <property type="molecule type" value="Genomic_DNA"/>
</dbReference>
<comment type="caution">
    <text evidence="2">The sequence shown here is derived from an EMBL/GenBank/DDBJ whole genome shotgun (WGS) entry which is preliminary data.</text>
</comment>
<dbReference type="AlphaFoldDB" id="A0ABD5QL89"/>